<feature type="domain" description="HTH tetR-type" evidence="6">
    <location>
        <begin position="19"/>
        <end position="79"/>
    </location>
</feature>
<dbReference type="EMBL" id="JAHLQJ010000007">
    <property type="protein sequence ID" value="MBU5672021.1"/>
    <property type="molecule type" value="Genomic_DNA"/>
</dbReference>
<dbReference type="PROSITE" id="PS50977">
    <property type="entry name" value="HTH_TETR_2"/>
    <property type="match status" value="1"/>
</dbReference>
<evidence type="ECO:0000259" key="6">
    <source>
        <dbReference type="PROSITE" id="PS50977"/>
    </source>
</evidence>
<keyword evidence="2" id="KW-0805">Transcription regulation</keyword>
<evidence type="ECO:0000256" key="1">
    <source>
        <dbReference type="ARBA" id="ARBA00022491"/>
    </source>
</evidence>
<dbReference type="Proteomes" id="UP000743001">
    <property type="component" value="Unassembled WGS sequence"/>
</dbReference>
<gene>
    <name evidence="7" type="ORF">KQJ23_09330</name>
</gene>
<dbReference type="PANTHER" id="PTHR30055:SF175">
    <property type="entry name" value="HTH-TYPE TRANSCRIPTIONAL REPRESSOR KSTR2"/>
    <property type="match status" value="1"/>
</dbReference>
<evidence type="ECO:0000313" key="7">
    <source>
        <dbReference type="EMBL" id="MBU5672021.1"/>
    </source>
</evidence>
<organism evidence="7 8">
    <name type="scientific">Paenibacillus brevis</name>
    <dbReference type="NCBI Taxonomy" id="2841508"/>
    <lineage>
        <taxon>Bacteria</taxon>
        <taxon>Bacillati</taxon>
        <taxon>Bacillota</taxon>
        <taxon>Bacilli</taxon>
        <taxon>Bacillales</taxon>
        <taxon>Paenibacillaceae</taxon>
        <taxon>Paenibacillus</taxon>
    </lineage>
</organism>
<comment type="caution">
    <text evidence="7">The sequence shown here is derived from an EMBL/GenBank/DDBJ whole genome shotgun (WGS) entry which is preliminary data.</text>
</comment>
<evidence type="ECO:0000256" key="2">
    <source>
        <dbReference type="ARBA" id="ARBA00023015"/>
    </source>
</evidence>
<evidence type="ECO:0000313" key="8">
    <source>
        <dbReference type="Proteomes" id="UP000743001"/>
    </source>
</evidence>
<protein>
    <submittedName>
        <fullName evidence="7">TetR/AcrR family transcriptional regulator</fullName>
    </submittedName>
</protein>
<name>A0ABS6FPE8_9BACL</name>
<accession>A0ABS6FPE8</accession>
<reference evidence="7 8" key="1">
    <citation type="submission" date="2021-06" db="EMBL/GenBank/DDBJ databases">
        <authorList>
            <person name="Sun Q."/>
            <person name="Li D."/>
        </authorList>
    </citation>
    <scope>NUCLEOTIDE SEQUENCE [LARGE SCALE GENOMIC DNA]</scope>
    <source>
        <strain evidence="7 8">MSJ-6</strain>
    </source>
</reference>
<dbReference type="RefSeq" id="WP_216478571.1">
    <property type="nucleotide sequence ID" value="NZ_JAHLQJ010000007.1"/>
</dbReference>
<proteinExistence type="predicted"/>
<evidence type="ECO:0000256" key="3">
    <source>
        <dbReference type="ARBA" id="ARBA00023125"/>
    </source>
</evidence>
<dbReference type="InterPro" id="IPR001647">
    <property type="entry name" value="HTH_TetR"/>
</dbReference>
<keyword evidence="4" id="KW-0804">Transcription</keyword>
<dbReference type="InterPro" id="IPR050109">
    <property type="entry name" value="HTH-type_TetR-like_transc_reg"/>
</dbReference>
<sequence>MSTPSKKSLGRPVQQPHGMPTSEQILHVAAALFMDYGFEAVSMNQVAEKCGVTKATIYYYYPAKTDLFVACMTGTLTIVKERIQAILEQPGTFQSRLISITENYLKVPKMHVNGMFEQVKRHLSEEQQQMLIAAENDLYETLREGFEGAARSGEITCEDPLLVTHLYVAMLRAGERQYGKQVLFSSRQEAAETIVAFLWRGIHP</sequence>
<keyword evidence="3 5" id="KW-0238">DNA-binding</keyword>
<keyword evidence="1" id="KW-0678">Repressor</keyword>
<dbReference type="Pfam" id="PF00440">
    <property type="entry name" value="TetR_N"/>
    <property type="match status" value="1"/>
</dbReference>
<feature type="DNA-binding region" description="H-T-H motif" evidence="5">
    <location>
        <begin position="42"/>
        <end position="61"/>
    </location>
</feature>
<evidence type="ECO:0000256" key="5">
    <source>
        <dbReference type="PROSITE-ProRule" id="PRU00335"/>
    </source>
</evidence>
<keyword evidence="8" id="KW-1185">Reference proteome</keyword>
<dbReference type="PANTHER" id="PTHR30055">
    <property type="entry name" value="HTH-TYPE TRANSCRIPTIONAL REGULATOR RUTR"/>
    <property type="match status" value="1"/>
</dbReference>
<evidence type="ECO:0000256" key="4">
    <source>
        <dbReference type="ARBA" id="ARBA00023163"/>
    </source>
</evidence>